<evidence type="ECO:0000313" key="8">
    <source>
        <dbReference type="Proteomes" id="UP000198850"/>
    </source>
</evidence>
<evidence type="ECO:0000259" key="6">
    <source>
        <dbReference type="Pfam" id="PF07291"/>
    </source>
</evidence>
<name>A0A1H4G8D2_9SPHI</name>
<dbReference type="RefSeq" id="WP_090558310.1">
    <property type="nucleotide sequence ID" value="NZ_FNRA01000009.1"/>
</dbReference>
<sequence>MKTKQWITEIIIFLLAALFLYTAVDKLLDFKQFIQQINNQPFNNNLTPVLVHVLPASEILLTMLLLWPKTSLAGLYGAAGLLTVFTTYIALVTFNFYDRVPCGCATAFEHLSWPVHLVINSSFLILSVTGICLQQSRRLKTP</sequence>
<evidence type="ECO:0000256" key="2">
    <source>
        <dbReference type="ARBA" id="ARBA00022692"/>
    </source>
</evidence>
<keyword evidence="3 5" id="KW-1133">Transmembrane helix</keyword>
<accession>A0A1H4G8D2</accession>
<keyword evidence="8" id="KW-1185">Reference proteome</keyword>
<dbReference type="InterPro" id="IPR009908">
    <property type="entry name" value="Methylamine_util_MauE"/>
</dbReference>
<dbReference type="OrthoDB" id="673785at2"/>
<dbReference type="AlphaFoldDB" id="A0A1H4G8D2"/>
<evidence type="ECO:0000256" key="5">
    <source>
        <dbReference type="SAM" id="Phobius"/>
    </source>
</evidence>
<dbReference type="EMBL" id="FNRA01000009">
    <property type="protein sequence ID" value="SEB04952.1"/>
    <property type="molecule type" value="Genomic_DNA"/>
</dbReference>
<evidence type="ECO:0000256" key="1">
    <source>
        <dbReference type="ARBA" id="ARBA00004141"/>
    </source>
</evidence>
<feature type="domain" description="Methylamine utilisation protein MauE" evidence="6">
    <location>
        <begin position="4"/>
        <end position="132"/>
    </location>
</feature>
<reference evidence="7 8" key="1">
    <citation type="submission" date="2016-10" db="EMBL/GenBank/DDBJ databases">
        <authorList>
            <person name="de Groot N.N."/>
        </authorList>
    </citation>
    <scope>NUCLEOTIDE SEQUENCE [LARGE SCALE GENOMIC DNA]</scope>
    <source>
        <strain evidence="7 8">DSM 19033</strain>
    </source>
</reference>
<keyword evidence="4 5" id="KW-0472">Membrane</keyword>
<dbReference type="GO" id="GO:0016020">
    <property type="term" value="C:membrane"/>
    <property type="evidence" value="ECO:0007669"/>
    <property type="project" value="UniProtKB-SubCell"/>
</dbReference>
<dbReference type="UniPathway" id="UPA00895"/>
<feature type="transmembrane region" description="Helical" evidence="5">
    <location>
        <begin position="49"/>
        <end position="67"/>
    </location>
</feature>
<organism evidence="7 8">
    <name type="scientific">Pedobacter hartonius</name>
    <dbReference type="NCBI Taxonomy" id="425514"/>
    <lineage>
        <taxon>Bacteria</taxon>
        <taxon>Pseudomonadati</taxon>
        <taxon>Bacteroidota</taxon>
        <taxon>Sphingobacteriia</taxon>
        <taxon>Sphingobacteriales</taxon>
        <taxon>Sphingobacteriaceae</taxon>
        <taxon>Pedobacter</taxon>
    </lineage>
</organism>
<feature type="transmembrane region" description="Helical" evidence="5">
    <location>
        <begin position="117"/>
        <end position="133"/>
    </location>
</feature>
<evidence type="ECO:0000256" key="3">
    <source>
        <dbReference type="ARBA" id="ARBA00022989"/>
    </source>
</evidence>
<evidence type="ECO:0000256" key="4">
    <source>
        <dbReference type="ARBA" id="ARBA00023136"/>
    </source>
</evidence>
<dbReference type="Pfam" id="PF07291">
    <property type="entry name" value="MauE"/>
    <property type="match status" value="1"/>
</dbReference>
<protein>
    <submittedName>
        <fullName evidence="7">Methylamine utilisation protein MauE</fullName>
    </submittedName>
</protein>
<keyword evidence="2 5" id="KW-0812">Transmembrane</keyword>
<dbReference type="GO" id="GO:0030416">
    <property type="term" value="P:methylamine metabolic process"/>
    <property type="evidence" value="ECO:0007669"/>
    <property type="project" value="InterPro"/>
</dbReference>
<dbReference type="Proteomes" id="UP000198850">
    <property type="component" value="Unassembled WGS sequence"/>
</dbReference>
<feature type="transmembrane region" description="Helical" evidence="5">
    <location>
        <begin position="74"/>
        <end position="97"/>
    </location>
</feature>
<gene>
    <name evidence="7" type="ORF">SAMN05443550_10957</name>
</gene>
<comment type="subcellular location">
    <subcellularLocation>
        <location evidence="1">Membrane</location>
        <topology evidence="1">Multi-pass membrane protein</topology>
    </subcellularLocation>
</comment>
<evidence type="ECO:0000313" key="7">
    <source>
        <dbReference type="EMBL" id="SEB04952.1"/>
    </source>
</evidence>
<dbReference type="STRING" id="425514.SAMN05443550_10957"/>
<proteinExistence type="predicted"/>